<evidence type="ECO:0000313" key="5">
    <source>
        <dbReference type="EMBL" id="OIO08338.1"/>
    </source>
</evidence>
<dbReference type="PANTHER" id="PTHR33164:SF43">
    <property type="entry name" value="HTH-TYPE TRANSCRIPTIONAL REPRESSOR YETL"/>
    <property type="match status" value="1"/>
</dbReference>
<dbReference type="Pfam" id="PF01047">
    <property type="entry name" value="MarR"/>
    <property type="match status" value="1"/>
</dbReference>
<dbReference type="GO" id="GO:0003700">
    <property type="term" value="F:DNA-binding transcription factor activity"/>
    <property type="evidence" value="ECO:0007669"/>
    <property type="project" value="InterPro"/>
</dbReference>
<keyword evidence="1" id="KW-0805">Transcription regulation</keyword>
<name>A0A1J4T9A4_9BACT</name>
<evidence type="ECO:0000256" key="2">
    <source>
        <dbReference type="ARBA" id="ARBA00023125"/>
    </source>
</evidence>
<proteinExistence type="predicted"/>
<evidence type="ECO:0000256" key="3">
    <source>
        <dbReference type="ARBA" id="ARBA00023163"/>
    </source>
</evidence>
<evidence type="ECO:0000259" key="4">
    <source>
        <dbReference type="PROSITE" id="PS50995"/>
    </source>
</evidence>
<dbReference type="InterPro" id="IPR000835">
    <property type="entry name" value="HTH_MarR-typ"/>
</dbReference>
<dbReference type="PRINTS" id="PR00598">
    <property type="entry name" value="HTHMARR"/>
</dbReference>
<protein>
    <recommendedName>
        <fullName evidence="4">HTH marR-type domain-containing protein</fullName>
    </recommendedName>
</protein>
<keyword evidence="2" id="KW-0238">DNA-binding</keyword>
<dbReference type="InterPro" id="IPR036388">
    <property type="entry name" value="WH-like_DNA-bd_sf"/>
</dbReference>
<dbReference type="EMBL" id="MNUV01000009">
    <property type="protein sequence ID" value="OIO08338.1"/>
    <property type="molecule type" value="Genomic_DNA"/>
</dbReference>
<gene>
    <name evidence="5" type="ORF">AUJ35_00455</name>
</gene>
<dbReference type="Gene3D" id="1.10.10.10">
    <property type="entry name" value="Winged helix-like DNA-binding domain superfamily/Winged helix DNA-binding domain"/>
    <property type="match status" value="1"/>
</dbReference>
<dbReference type="PROSITE" id="PS01117">
    <property type="entry name" value="HTH_MARR_1"/>
    <property type="match status" value="1"/>
</dbReference>
<reference evidence="5 6" key="1">
    <citation type="journal article" date="2016" name="Environ. Microbiol.">
        <title>Genomic resolution of a cold subsurface aquifer community provides metabolic insights for novel microbes adapted to high CO concentrations.</title>
        <authorList>
            <person name="Probst A.J."/>
            <person name="Castelle C.J."/>
            <person name="Singh A."/>
            <person name="Brown C.T."/>
            <person name="Anantharaman K."/>
            <person name="Sharon I."/>
            <person name="Hug L.A."/>
            <person name="Burstein D."/>
            <person name="Emerson J.B."/>
            <person name="Thomas B.C."/>
            <person name="Banfield J.F."/>
        </authorList>
    </citation>
    <scope>NUCLEOTIDE SEQUENCE [LARGE SCALE GENOMIC DNA]</scope>
    <source>
        <strain evidence="5">CG1_02_41_21</strain>
    </source>
</reference>
<dbReference type="InterPro" id="IPR039422">
    <property type="entry name" value="MarR/SlyA-like"/>
</dbReference>
<dbReference type="SUPFAM" id="SSF46785">
    <property type="entry name" value="Winged helix' DNA-binding domain"/>
    <property type="match status" value="1"/>
</dbReference>
<dbReference type="AlphaFoldDB" id="A0A1J4T9A4"/>
<dbReference type="GO" id="GO:0003677">
    <property type="term" value="F:DNA binding"/>
    <property type="evidence" value="ECO:0007669"/>
    <property type="project" value="UniProtKB-KW"/>
</dbReference>
<dbReference type="SMART" id="SM00347">
    <property type="entry name" value="HTH_MARR"/>
    <property type="match status" value="1"/>
</dbReference>
<dbReference type="InterPro" id="IPR023187">
    <property type="entry name" value="Tscrpt_reg_MarR-type_CS"/>
</dbReference>
<organism evidence="5 6">
    <name type="scientific">Candidatus Falkowbacteria bacterium CG1_02_41_21</name>
    <dbReference type="NCBI Taxonomy" id="1805147"/>
    <lineage>
        <taxon>Bacteria</taxon>
        <taxon>Candidatus Falkowiibacteriota</taxon>
    </lineage>
</organism>
<sequence>MTSKVTKDLICSIFNAGQVLREKARVEGNLIDCSFLHLHTLHYVAENGATNMKAIANFLHITPPSATSIINYLVKRGFIVRVGDEIDRRAIKLRLTKAGGKLLKNSFAQMMGIVKNNINKLSEPEKKIFLSILNKISK</sequence>
<dbReference type="PANTHER" id="PTHR33164">
    <property type="entry name" value="TRANSCRIPTIONAL REGULATOR, MARR FAMILY"/>
    <property type="match status" value="1"/>
</dbReference>
<feature type="domain" description="HTH marR-type" evidence="4">
    <location>
        <begin position="1"/>
        <end position="138"/>
    </location>
</feature>
<dbReference type="PROSITE" id="PS50995">
    <property type="entry name" value="HTH_MARR_2"/>
    <property type="match status" value="1"/>
</dbReference>
<comment type="caution">
    <text evidence="5">The sequence shown here is derived from an EMBL/GenBank/DDBJ whole genome shotgun (WGS) entry which is preliminary data.</text>
</comment>
<dbReference type="Proteomes" id="UP000182860">
    <property type="component" value="Unassembled WGS sequence"/>
</dbReference>
<dbReference type="GO" id="GO:0006950">
    <property type="term" value="P:response to stress"/>
    <property type="evidence" value="ECO:0007669"/>
    <property type="project" value="TreeGrafter"/>
</dbReference>
<evidence type="ECO:0000256" key="1">
    <source>
        <dbReference type="ARBA" id="ARBA00023015"/>
    </source>
</evidence>
<evidence type="ECO:0000313" key="6">
    <source>
        <dbReference type="Proteomes" id="UP000182860"/>
    </source>
</evidence>
<keyword evidence="3" id="KW-0804">Transcription</keyword>
<dbReference type="InterPro" id="IPR036390">
    <property type="entry name" value="WH_DNA-bd_sf"/>
</dbReference>
<accession>A0A1J4T9A4</accession>